<comment type="PTM">
    <text evidence="11">Upon Fe-S cluster removal intramolecular disulfide bonds are formed.</text>
</comment>
<evidence type="ECO:0000256" key="2">
    <source>
        <dbReference type="ARBA" id="ARBA00006597"/>
    </source>
</evidence>
<comment type="cofactor">
    <cofactor evidence="11">
        <name>[4Fe-4S] cluster</name>
        <dbReference type="ChEBI" id="CHEBI:49883"/>
    </cofactor>
    <text evidence="11">Binds 1 [4Fe-4S] cluster per subunit. Following nitrosylation of the [4Fe-4S] cluster binds 1 [4Fe-8(NO)] cluster per subunit.</text>
</comment>
<gene>
    <name evidence="11" type="primary">whiB</name>
    <name evidence="14" type="ORF">LX83_004768</name>
</gene>
<comment type="subcellular location">
    <subcellularLocation>
        <location evidence="1 11">Cytoplasm</location>
    </subcellularLocation>
</comment>
<feature type="binding site" evidence="11">
    <location>
        <position position="63"/>
    </location>
    <ligand>
        <name>[4Fe-4S] cluster</name>
        <dbReference type="ChEBI" id="CHEBI:49883"/>
    </ligand>
</feature>
<comment type="function">
    <text evidence="11">Acts as a transcriptional regulator. Probably redox-responsive. The apo- but not holo-form probably binds DNA.</text>
</comment>
<name>A0AAE3GID2_9PSEU</name>
<evidence type="ECO:0000256" key="11">
    <source>
        <dbReference type="HAMAP-Rule" id="MF_01479"/>
    </source>
</evidence>
<feature type="domain" description="4Fe-4S Wbl-type" evidence="13">
    <location>
        <begin position="39"/>
        <end position="96"/>
    </location>
</feature>
<evidence type="ECO:0000313" key="14">
    <source>
        <dbReference type="EMBL" id="MCP2167894.1"/>
    </source>
</evidence>
<keyword evidence="5 11" id="KW-0408">Iron</keyword>
<feature type="binding site" evidence="11">
    <location>
        <position position="66"/>
    </location>
    <ligand>
        <name>[4Fe-4S] cluster</name>
        <dbReference type="ChEBI" id="CHEBI:49883"/>
    </ligand>
</feature>
<evidence type="ECO:0000256" key="9">
    <source>
        <dbReference type="ARBA" id="ARBA00023157"/>
    </source>
</evidence>
<dbReference type="GO" id="GO:0005737">
    <property type="term" value="C:cytoplasm"/>
    <property type="evidence" value="ECO:0007669"/>
    <property type="project" value="UniProtKB-SubCell"/>
</dbReference>
<proteinExistence type="inferred from homology"/>
<keyword evidence="10 11" id="KW-0804">Transcription</keyword>
<evidence type="ECO:0000256" key="6">
    <source>
        <dbReference type="ARBA" id="ARBA00023014"/>
    </source>
</evidence>
<evidence type="ECO:0000256" key="3">
    <source>
        <dbReference type="ARBA" id="ARBA00022485"/>
    </source>
</evidence>
<dbReference type="GO" id="GO:0045454">
    <property type="term" value="P:cell redox homeostasis"/>
    <property type="evidence" value="ECO:0007669"/>
    <property type="project" value="TreeGrafter"/>
</dbReference>
<keyword evidence="11" id="KW-0963">Cytoplasm</keyword>
<dbReference type="HAMAP" id="MF_01479">
    <property type="entry name" value="WhiB"/>
    <property type="match status" value="1"/>
</dbReference>
<keyword evidence="6 11" id="KW-0411">Iron-sulfur</keyword>
<comment type="PTM">
    <text evidence="11">The Fe-S cluster can be nitrosylated by nitric oxide (NO).</text>
</comment>
<dbReference type="EMBL" id="JAMTCK010000012">
    <property type="protein sequence ID" value="MCP2167894.1"/>
    <property type="molecule type" value="Genomic_DNA"/>
</dbReference>
<keyword evidence="8 11" id="KW-0238">DNA-binding</keyword>
<dbReference type="GO" id="GO:0045892">
    <property type="term" value="P:negative regulation of DNA-templated transcription"/>
    <property type="evidence" value="ECO:0007669"/>
    <property type="project" value="TreeGrafter"/>
</dbReference>
<dbReference type="GO" id="GO:0051539">
    <property type="term" value="F:4 iron, 4 sulfur cluster binding"/>
    <property type="evidence" value="ECO:0007669"/>
    <property type="project" value="UniProtKB-UniRule"/>
</dbReference>
<comment type="similarity">
    <text evidence="2 11">Belongs to the WhiB family.</text>
</comment>
<evidence type="ECO:0000256" key="10">
    <source>
        <dbReference type="ARBA" id="ARBA00023163"/>
    </source>
</evidence>
<dbReference type="GO" id="GO:0047134">
    <property type="term" value="F:protein-disulfide reductase [NAD(P)H] activity"/>
    <property type="evidence" value="ECO:0007669"/>
    <property type="project" value="TreeGrafter"/>
</dbReference>
<evidence type="ECO:0000313" key="15">
    <source>
        <dbReference type="Proteomes" id="UP001206128"/>
    </source>
</evidence>
<evidence type="ECO:0000256" key="7">
    <source>
        <dbReference type="ARBA" id="ARBA00023015"/>
    </source>
</evidence>
<dbReference type="GO" id="GO:0003677">
    <property type="term" value="F:DNA binding"/>
    <property type="evidence" value="ECO:0007669"/>
    <property type="project" value="UniProtKB-UniRule"/>
</dbReference>
<keyword evidence="7 11" id="KW-0805">Transcription regulation</keyword>
<evidence type="ECO:0000259" key="13">
    <source>
        <dbReference type="PROSITE" id="PS51674"/>
    </source>
</evidence>
<dbReference type="PROSITE" id="PS51674">
    <property type="entry name" value="4FE4S_WBL"/>
    <property type="match status" value="1"/>
</dbReference>
<dbReference type="InterPro" id="IPR034768">
    <property type="entry name" value="4FE4S_WBL"/>
</dbReference>
<feature type="compositionally biased region" description="Basic residues" evidence="12">
    <location>
        <begin position="98"/>
        <end position="110"/>
    </location>
</feature>
<dbReference type="AlphaFoldDB" id="A0AAE3GID2"/>
<feature type="region of interest" description="Disordered" evidence="12">
    <location>
        <begin position="96"/>
        <end position="127"/>
    </location>
</feature>
<keyword evidence="3 11" id="KW-0004">4Fe-4S</keyword>
<comment type="caution">
    <text evidence="14">The sequence shown here is derived from an EMBL/GenBank/DDBJ whole genome shotgun (WGS) entry which is preliminary data.</text>
</comment>
<dbReference type="PANTHER" id="PTHR38839">
    <property type="entry name" value="TRANSCRIPTIONAL REGULATOR WHID-RELATED"/>
    <property type="match status" value="1"/>
</dbReference>
<evidence type="ECO:0000256" key="5">
    <source>
        <dbReference type="ARBA" id="ARBA00023004"/>
    </source>
</evidence>
<dbReference type="PANTHER" id="PTHR38839:SF2">
    <property type="entry name" value="TRANSCRIPTIONAL REGULATOR WHIB7-RELATED"/>
    <property type="match status" value="1"/>
</dbReference>
<evidence type="ECO:0000256" key="8">
    <source>
        <dbReference type="ARBA" id="ARBA00023125"/>
    </source>
</evidence>
<feature type="binding site" evidence="11">
    <location>
        <position position="72"/>
    </location>
    <ligand>
        <name>[4Fe-4S] cluster</name>
        <dbReference type="ChEBI" id="CHEBI:49883"/>
    </ligand>
</feature>
<evidence type="ECO:0000256" key="12">
    <source>
        <dbReference type="SAM" id="MobiDB-lite"/>
    </source>
</evidence>
<keyword evidence="9 11" id="KW-1015">Disulfide bond</keyword>
<dbReference type="GO" id="GO:0046872">
    <property type="term" value="F:metal ion binding"/>
    <property type="evidence" value="ECO:0007669"/>
    <property type="project" value="UniProtKB-KW"/>
</dbReference>
<organism evidence="14 15">
    <name type="scientific">Goodfellowiella coeruleoviolacea</name>
    <dbReference type="NCBI Taxonomy" id="334858"/>
    <lineage>
        <taxon>Bacteria</taxon>
        <taxon>Bacillati</taxon>
        <taxon>Actinomycetota</taxon>
        <taxon>Actinomycetes</taxon>
        <taxon>Pseudonocardiales</taxon>
        <taxon>Pseudonocardiaceae</taxon>
        <taxon>Goodfellowiella</taxon>
    </lineage>
</organism>
<sequence length="127" mass="13601">MLTATVPSLGGAMSELIAPEGTGIAELLDAAPVESLALPCRTNNADLWFSDRPAELEQAKTLCAECPVRAECLAGALTRREPWGVWGGEIFERGAVVPRKRPRGRPRKEHQVRAEQPASGKSQEAAA</sequence>
<dbReference type="InterPro" id="IPR003482">
    <property type="entry name" value="Whib"/>
</dbReference>
<dbReference type="GO" id="GO:0035731">
    <property type="term" value="F:dinitrosyl-iron complex binding"/>
    <property type="evidence" value="ECO:0007669"/>
    <property type="project" value="UniProtKB-UniRule"/>
</dbReference>
<protein>
    <recommendedName>
        <fullName evidence="11">Transcriptional regulator WhiB</fullName>
    </recommendedName>
</protein>
<evidence type="ECO:0000256" key="4">
    <source>
        <dbReference type="ARBA" id="ARBA00022723"/>
    </source>
</evidence>
<dbReference type="RefSeq" id="WP_253775234.1">
    <property type="nucleotide sequence ID" value="NZ_JAMTCK010000012.1"/>
</dbReference>
<reference evidence="14" key="1">
    <citation type="submission" date="2022-06" db="EMBL/GenBank/DDBJ databases">
        <title>Genomic Encyclopedia of Archaeal and Bacterial Type Strains, Phase II (KMG-II): from individual species to whole genera.</title>
        <authorList>
            <person name="Goeker M."/>
        </authorList>
    </citation>
    <scope>NUCLEOTIDE SEQUENCE</scope>
    <source>
        <strain evidence="14">DSM 43935</strain>
    </source>
</reference>
<dbReference type="Proteomes" id="UP001206128">
    <property type="component" value="Unassembled WGS sequence"/>
</dbReference>
<accession>A0AAE3GID2</accession>
<feature type="binding site" evidence="11">
    <location>
        <position position="40"/>
    </location>
    <ligand>
        <name>[4Fe-4S] cluster</name>
        <dbReference type="ChEBI" id="CHEBI:49883"/>
    </ligand>
</feature>
<dbReference type="Pfam" id="PF02467">
    <property type="entry name" value="Whib"/>
    <property type="match status" value="1"/>
</dbReference>
<keyword evidence="15" id="KW-1185">Reference proteome</keyword>
<evidence type="ECO:0000256" key="1">
    <source>
        <dbReference type="ARBA" id="ARBA00004496"/>
    </source>
</evidence>
<keyword evidence="4 11" id="KW-0479">Metal-binding</keyword>